<name>A0A7K3W9H8_9ACTN</name>
<dbReference type="InterPro" id="IPR015590">
    <property type="entry name" value="Aldehyde_DH_dom"/>
</dbReference>
<comment type="caution">
    <text evidence="6">The sequence shown here is derived from an EMBL/GenBank/DDBJ whole genome shotgun (WGS) entry which is preliminary data.</text>
</comment>
<dbReference type="InterPro" id="IPR016162">
    <property type="entry name" value="Ald_DH_N"/>
</dbReference>
<gene>
    <name evidence="6" type="ORF">G1H19_03080</name>
</gene>
<dbReference type="SUPFAM" id="SSF53720">
    <property type="entry name" value="ALDH-like"/>
    <property type="match status" value="1"/>
</dbReference>
<dbReference type="Pfam" id="PF00171">
    <property type="entry name" value="Aldedh"/>
    <property type="match status" value="1"/>
</dbReference>
<evidence type="ECO:0000256" key="1">
    <source>
        <dbReference type="ARBA" id="ARBA00013048"/>
    </source>
</evidence>
<protein>
    <recommendedName>
        <fullName evidence="1">methylmalonate-semialdehyde dehydrogenase (CoA acylating)</fullName>
        <ecNumber evidence="1">1.2.1.27</ecNumber>
    </recommendedName>
</protein>
<accession>A0A7K3W9H8</accession>
<keyword evidence="2" id="KW-0560">Oxidoreductase</keyword>
<feature type="domain" description="Aldehyde dehydrogenase" evidence="5">
    <location>
        <begin position="19"/>
        <end position="477"/>
    </location>
</feature>
<dbReference type="CDD" id="cd07085">
    <property type="entry name" value="ALDH_F6_MMSDH"/>
    <property type="match status" value="1"/>
</dbReference>
<feature type="region of interest" description="Disordered" evidence="4">
    <location>
        <begin position="1"/>
        <end position="20"/>
    </location>
</feature>
<evidence type="ECO:0000256" key="4">
    <source>
        <dbReference type="SAM" id="MobiDB-lite"/>
    </source>
</evidence>
<organism evidence="6 7">
    <name type="scientific">Goekera deserti</name>
    <dbReference type="NCBI Taxonomy" id="2497753"/>
    <lineage>
        <taxon>Bacteria</taxon>
        <taxon>Bacillati</taxon>
        <taxon>Actinomycetota</taxon>
        <taxon>Actinomycetes</taxon>
        <taxon>Geodermatophilales</taxon>
        <taxon>Geodermatophilaceae</taxon>
        <taxon>Goekera</taxon>
    </lineage>
</organism>
<dbReference type="GO" id="GO:0004491">
    <property type="term" value="F:methylmalonate-semialdehyde dehydrogenase (acylating, NAD) activity"/>
    <property type="evidence" value="ECO:0007669"/>
    <property type="project" value="UniProtKB-EC"/>
</dbReference>
<proteinExistence type="predicted"/>
<reference evidence="6 7" key="1">
    <citation type="submission" date="2020-02" db="EMBL/GenBank/DDBJ databases">
        <title>The whole genome sequence of CPCC 205119.</title>
        <authorList>
            <person name="Jiang Z."/>
        </authorList>
    </citation>
    <scope>NUCLEOTIDE SEQUENCE [LARGE SCALE GENOMIC DNA]</scope>
    <source>
        <strain evidence="6 7">CPCC 205119</strain>
    </source>
</reference>
<dbReference type="InterPro" id="IPR016161">
    <property type="entry name" value="Ald_DH/histidinol_DH"/>
</dbReference>
<dbReference type="RefSeq" id="WP_152730402.1">
    <property type="nucleotide sequence ID" value="NZ_JAABOZ010000005.1"/>
</dbReference>
<evidence type="ECO:0000256" key="2">
    <source>
        <dbReference type="ARBA" id="ARBA00023002"/>
    </source>
</evidence>
<evidence type="ECO:0000256" key="3">
    <source>
        <dbReference type="ARBA" id="ARBA00023027"/>
    </source>
</evidence>
<evidence type="ECO:0000313" key="7">
    <source>
        <dbReference type="Proteomes" id="UP000470470"/>
    </source>
</evidence>
<dbReference type="FunFam" id="3.40.309.10:FF:000002">
    <property type="entry name" value="Methylmalonate-semialdehyde dehydrogenase (Acylating)"/>
    <property type="match status" value="1"/>
</dbReference>
<dbReference type="EMBL" id="JAAGWK010000005">
    <property type="protein sequence ID" value="NEL52997.1"/>
    <property type="molecule type" value="Genomic_DNA"/>
</dbReference>
<sequence length="498" mass="52130">MRTVPHWIDGAETPGGGARRSTVFDPATGEQQAEVVLAEQADVDRAVASAVTAGLSWAQSSLSARTRVLFRFRELVDAAADELAELVSSEHGKVVSDARGEVQRGLEVVEFACGIPQLLKGDYSDQVSADVDSFSFRQPLGVVAGITPFNFPVMVPMWMHPVAIACGNVFVLKPSERDPSAALAVARLWQQAGLPDGVFSVVQGDKVAVDTLLDHPDVAAVSFVGSTPIARYVHQRAGAAGKRVQALGGAKNHAVVLPDADMAHTAAQLTAAAYGSAGQRCMAVSATVAVGDAADALVQALAAQADAVVLGPGRDAGSDMGPVITAAARDRVVAMVDSGEREGAQVVVDGRGRSVAGHEGGFFVGPTLLDGVTPDMEVYREEVFGPVHVVLRVDTLDEAIALVNANPYGNGTAVFTADGESARRFQRGVTVGMIGVNVPIPVPMAYYSFGGWKDSLFGDRHVHGPEGVSFYTRGKVVTARWPHVARPVTASMQFPTST</sequence>
<dbReference type="FunFam" id="3.40.605.10:FF:000003">
    <property type="entry name" value="Methylmalonate-semialdehyde dehydrogenase [acylating]"/>
    <property type="match status" value="1"/>
</dbReference>
<dbReference type="PANTHER" id="PTHR43866">
    <property type="entry name" value="MALONATE-SEMIALDEHYDE DEHYDROGENASE"/>
    <property type="match status" value="1"/>
</dbReference>
<dbReference type="PROSITE" id="PS00070">
    <property type="entry name" value="ALDEHYDE_DEHYDR_CYS"/>
    <property type="match status" value="1"/>
</dbReference>
<dbReference type="GO" id="GO:0006574">
    <property type="term" value="P:L-valine catabolic process"/>
    <property type="evidence" value="ECO:0007669"/>
    <property type="project" value="TreeGrafter"/>
</dbReference>
<dbReference type="InterPro" id="IPR016163">
    <property type="entry name" value="Ald_DH_C"/>
</dbReference>
<keyword evidence="7" id="KW-1185">Reference proteome</keyword>
<dbReference type="Gene3D" id="3.40.605.10">
    <property type="entry name" value="Aldehyde Dehydrogenase, Chain A, domain 1"/>
    <property type="match status" value="1"/>
</dbReference>
<dbReference type="PANTHER" id="PTHR43866:SF4">
    <property type="entry name" value="MALONATE-SEMIALDEHYDE DEHYDROGENASE"/>
    <property type="match status" value="1"/>
</dbReference>
<dbReference type="NCBIfam" id="TIGR01722">
    <property type="entry name" value="MMSDH"/>
    <property type="match status" value="1"/>
</dbReference>
<keyword evidence="3" id="KW-0520">NAD</keyword>
<dbReference type="Gene3D" id="3.40.309.10">
    <property type="entry name" value="Aldehyde Dehydrogenase, Chain A, domain 2"/>
    <property type="match status" value="1"/>
</dbReference>
<evidence type="ECO:0000313" key="6">
    <source>
        <dbReference type="EMBL" id="NEL52997.1"/>
    </source>
</evidence>
<dbReference type="GO" id="GO:0006210">
    <property type="term" value="P:thymine catabolic process"/>
    <property type="evidence" value="ECO:0007669"/>
    <property type="project" value="TreeGrafter"/>
</dbReference>
<dbReference type="AlphaFoldDB" id="A0A7K3W9H8"/>
<dbReference type="InterPro" id="IPR016160">
    <property type="entry name" value="Ald_DH_CS_CYS"/>
</dbReference>
<evidence type="ECO:0000259" key="5">
    <source>
        <dbReference type="Pfam" id="PF00171"/>
    </source>
</evidence>
<dbReference type="InterPro" id="IPR010061">
    <property type="entry name" value="MeMal-semiAld_DH"/>
</dbReference>
<dbReference type="Proteomes" id="UP000470470">
    <property type="component" value="Unassembled WGS sequence"/>
</dbReference>
<dbReference type="EC" id="1.2.1.27" evidence="1"/>